<evidence type="ECO:0008006" key="3">
    <source>
        <dbReference type="Google" id="ProtNLM"/>
    </source>
</evidence>
<evidence type="ECO:0000313" key="1">
    <source>
        <dbReference type="EMBL" id="MDS0293710.1"/>
    </source>
</evidence>
<protein>
    <recommendedName>
        <fullName evidence="3">Amphi-Trp domain-containing protein</fullName>
    </recommendedName>
</protein>
<evidence type="ECO:0000313" key="2">
    <source>
        <dbReference type="Proteomes" id="UP001254813"/>
    </source>
</evidence>
<gene>
    <name evidence="1" type="ORF">NDI79_05930</name>
</gene>
<keyword evidence="2" id="KW-1185">Reference proteome</keyword>
<dbReference type="RefSeq" id="WP_310927520.1">
    <property type="nucleotide sequence ID" value="NZ_JAMQOQ010000001.1"/>
</dbReference>
<organism evidence="1 2">
    <name type="scientific">Halogeometricum luteum</name>
    <dbReference type="NCBI Taxonomy" id="2950537"/>
    <lineage>
        <taxon>Archaea</taxon>
        <taxon>Methanobacteriati</taxon>
        <taxon>Methanobacteriota</taxon>
        <taxon>Stenosarchaea group</taxon>
        <taxon>Halobacteria</taxon>
        <taxon>Halobacteriales</taxon>
        <taxon>Haloferacaceae</taxon>
        <taxon>Halogeometricum</taxon>
    </lineage>
</organism>
<accession>A0ABU2FYW0</accession>
<sequence>MTRTQQSLTKAEFTEQLESLVRTAEANDIDIAGGYTFRTDGDGADWSLELFEVVKPSDK</sequence>
<dbReference type="EMBL" id="JAMQOQ010000001">
    <property type="protein sequence ID" value="MDS0293710.1"/>
    <property type="molecule type" value="Genomic_DNA"/>
</dbReference>
<comment type="caution">
    <text evidence="1">The sequence shown here is derived from an EMBL/GenBank/DDBJ whole genome shotgun (WGS) entry which is preliminary data.</text>
</comment>
<name>A0ABU2FYW0_9EURY</name>
<reference evidence="1 2" key="1">
    <citation type="submission" date="2022-06" db="EMBL/GenBank/DDBJ databases">
        <title>Halogeometricum sp. a new haloarchaeum isolate from saline soil.</title>
        <authorList>
            <person name="Strakova D."/>
            <person name="Galisteo C."/>
            <person name="Sanchez-Porro C."/>
            <person name="Ventosa A."/>
        </authorList>
    </citation>
    <scope>NUCLEOTIDE SEQUENCE [LARGE SCALE GENOMIC DNA]</scope>
    <source>
        <strain evidence="2">S3BR25-2</strain>
    </source>
</reference>
<proteinExistence type="predicted"/>
<dbReference type="Proteomes" id="UP001254813">
    <property type="component" value="Unassembled WGS sequence"/>
</dbReference>